<feature type="region of interest" description="Disordered" evidence="6">
    <location>
        <begin position="162"/>
        <end position="187"/>
    </location>
</feature>
<proteinExistence type="inferred from homology"/>
<dbReference type="InterPro" id="IPR015659">
    <property type="entry name" value="Proline_oxidase"/>
</dbReference>
<feature type="compositionally biased region" description="Polar residues" evidence="6">
    <location>
        <begin position="404"/>
        <end position="419"/>
    </location>
</feature>
<evidence type="ECO:0000313" key="9">
    <source>
        <dbReference type="Proteomes" id="UP000467700"/>
    </source>
</evidence>
<dbReference type="AlphaFoldDB" id="A0A8S0VSS7"/>
<keyword evidence="3 5" id="KW-0560">Oxidoreductase</keyword>
<protein>
    <recommendedName>
        <fullName evidence="2 5">Proline dehydrogenase</fullName>
        <ecNumber evidence="2 5">1.5.5.2</ecNumber>
    </recommendedName>
</protein>
<organism evidence="8 9">
    <name type="scientific">Cyclocybe aegerita</name>
    <name type="common">Black poplar mushroom</name>
    <name type="synonym">Agrocybe aegerita</name>
    <dbReference type="NCBI Taxonomy" id="1973307"/>
    <lineage>
        <taxon>Eukaryota</taxon>
        <taxon>Fungi</taxon>
        <taxon>Dikarya</taxon>
        <taxon>Basidiomycota</taxon>
        <taxon>Agaricomycotina</taxon>
        <taxon>Agaricomycetes</taxon>
        <taxon>Agaricomycetidae</taxon>
        <taxon>Agaricales</taxon>
        <taxon>Agaricineae</taxon>
        <taxon>Bolbitiaceae</taxon>
        <taxon>Cyclocybe</taxon>
    </lineage>
</organism>
<feature type="domain" description="Proline dehydrogenase" evidence="7">
    <location>
        <begin position="234"/>
        <end position="446"/>
    </location>
</feature>
<dbReference type="Proteomes" id="UP000467700">
    <property type="component" value="Unassembled WGS sequence"/>
</dbReference>
<dbReference type="Pfam" id="PF01619">
    <property type="entry name" value="Pro_dh"/>
    <property type="match status" value="2"/>
</dbReference>
<evidence type="ECO:0000256" key="2">
    <source>
        <dbReference type="ARBA" id="ARBA00012695"/>
    </source>
</evidence>
<dbReference type="EC" id="1.5.5.2" evidence="2 5"/>
<dbReference type="GO" id="GO:0071949">
    <property type="term" value="F:FAD binding"/>
    <property type="evidence" value="ECO:0007669"/>
    <property type="project" value="TreeGrafter"/>
</dbReference>
<dbReference type="OrthoDB" id="5464at2759"/>
<dbReference type="GO" id="GO:0004657">
    <property type="term" value="F:proline dehydrogenase activity"/>
    <property type="evidence" value="ECO:0007669"/>
    <property type="project" value="UniProtKB-EC"/>
</dbReference>
<dbReference type="InterPro" id="IPR002872">
    <property type="entry name" value="Proline_DH_dom"/>
</dbReference>
<comment type="similarity">
    <text evidence="1 5">Belongs to the proline oxidase family.</text>
</comment>
<sequence>MFRVRLRSPPFSSRLHFPTNHRRFTTNGSLMGTLFSRRAAARVTLLTASSLALATTVYADSDVDMKPSVSPPSLASMVRAYSVFAMCSIPGLVEASPTILSALSSIPGLKQITEAFVRVTFFDQFVGADTADETIPLLRTLRAGNKGAIFAYSVEVDQREATAPASPASAGSSSGSVAPKPESDAHKRAVTEMIHSIDVAGDFEDEVTRNGSISTISEARKCTNERTTWIALKLTALLPHAQALIDLSAHIVNSRKTLPGSSRETMVPFPGFPRTDDLDVVLHSRSNPSSLTPAQIHDLRELYSDLVRICLHARERGVKVIIDAEYSWYQPAVDALTLALMREFNSPTPSNGGEVQPLIYATFQAYLRRTPMQLVLWLEDARKNNYALGAKLVRGAYHPHELTAHSSASTGQPSLSISPDSEPPVWLEKRDTDEAYNRCIGVLIRAVKEDIERSSTKTVAIRAAKDDAPVKRGWFSSILGGTAIPSPRLSESSLSIPQSAPAPMIAALFGTHNWTSCGLILQELVRNGLAGETGRVVGPEGDKVVRVASEAAERVVIGQLYGMRDDLTDWVVSQIVSETPFVLKYVPYGALSEVMPYLSRRAIENNSVLGASAARHERQRAGREIRRLLFG</sequence>
<evidence type="ECO:0000256" key="5">
    <source>
        <dbReference type="RuleBase" id="RU364054"/>
    </source>
</evidence>
<keyword evidence="9" id="KW-1185">Reference proteome</keyword>
<evidence type="ECO:0000313" key="8">
    <source>
        <dbReference type="EMBL" id="CAA7267709.1"/>
    </source>
</evidence>
<evidence type="ECO:0000256" key="1">
    <source>
        <dbReference type="ARBA" id="ARBA00005869"/>
    </source>
</evidence>
<evidence type="ECO:0000256" key="6">
    <source>
        <dbReference type="SAM" id="MobiDB-lite"/>
    </source>
</evidence>
<evidence type="ECO:0000256" key="3">
    <source>
        <dbReference type="ARBA" id="ARBA00023002"/>
    </source>
</evidence>
<comment type="cofactor">
    <cofactor evidence="5">
        <name>FAD</name>
        <dbReference type="ChEBI" id="CHEBI:57692"/>
    </cofactor>
</comment>
<accession>A0A8S0VSS7</accession>
<dbReference type="SUPFAM" id="SSF51730">
    <property type="entry name" value="FAD-linked oxidoreductase"/>
    <property type="match status" value="1"/>
</dbReference>
<dbReference type="InterPro" id="IPR029041">
    <property type="entry name" value="FAD-linked_oxidoreductase-like"/>
</dbReference>
<keyword evidence="4 5" id="KW-0642">Proline metabolism</keyword>
<reference evidence="8 9" key="1">
    <citation type="submission" date="2020-01" db="EMBL/GenBank/DDBJ databases">
        <authorList>
            <person name="Gupta K D."/>
        </authorList>
    </citation>
    <scope>NUCLEOTIDE SEQUENCE [LARGE SCALE GENOMIC DNA]</scope>
</reference>
<name>A0A8S0VSS7_CYCAE</name>
<feature type="domain" description="Proline dehydrogenase" evidence="7">
    <location>
        <begin position="542"/>
        <end position="609"/>
    </location>
</feature>
<feature type="compositionally biased region" description="Low complexity" evidence="6">
    <location>
        <begin position="162"/>
        <end position="179"/>
    </location>
</feature>
<evidence type="ECO:0000259" key="7">
    <source>
        <dbReference type="Pfam" id="PF01619"/>
    </source>
</evidence>
<comment type="function">
    <text evidence="5">Converts proline to delta-1-pyrroline-5-carboxylate.</text>
</comment>
<feature type="region of interest" description="Disordered" evidence="6">
    <location>
        <begin position="404"/>
        <end position="426"/>
    </location>
</feature>
<dbReference type="GO" id="GO:0010133">
    <property type="term" value="P:L-proline catabolic process to L-glutamate"/>
    <property type="evidence" value="ECO:0007669"/>
    <property type="project" value="TreeGrafter"/>
</dbReference>
<keyword evidence="5" id="KW-0274">FAD</keyword>
<dbReference type="GO" id="GO:0005739">
    <property type="term" value="C:mitochondrion"/>
    <property type="evidence" value="ECO:0007669"/>
    <property type="project" value="TreeGrafter"/>
</dbReference>
<gene>
    <name evidence="8" type="ORF">AAE3_LOCUS9910</name>
</gene>
<dbReference type="EMBL" id="CACVBS010000062">
    <property type="protein sequence ID" value="CAA7267709.1"/>
    <property type="molecule type" value="Genomic_DNA"/>
</dbReference>
<dbReference type="Gene3D" id="3.20.20.220">
    <property type="match status" value="1"/>
</dbReference>
<keyword evidence="5" id="KW-0285">Flavoprotein</keyword>
<comment type="caution">
    <text evidence="8">The sequence shown here is derived from an EMBL/GenBank/DDBJ whole genome shotgun (WGS) entry which is preliminary data.</text>
</comment>
<dbReference type="PANTHER" id="PTHR13914:SF0">
    <property type="entry name" value="PROLINE DEHYDROGENASE 1, MITOCHONDRIAL"/>
    <property type="match status" value="1"/>
</dbReference>
<evidence type="ECO:0000256" key="4">
    <source>
        <dbReference type="ARBA" id="ARBA00023062"/>
    </source>
</evidence>
<comment type="catalytic activity">
    <reaction evidence="5">
        <text>L-proline + a quinone = (S)-1-pyrroline-5-carboxylate + a quinol + H(+)</text>
        <dbReference type="Rhea" id="RHEA:23784"/>
        <dbReference type="ChEBI" id="CHEBI:15378"/>
        <dbReference type="ChEBI" id="CHEBI:17388"/>
        <dbReference type="ChEBI" id="CHEBI:24646"/>
        <dbReference type="ChEBI" id="CHEBI:60039"/>
        <dbReference type="ChEBI" id="CHEBI:132124"/>
        <dbReference type="EC" id="1.5.5.2"/>
    </reaction>
</comment>
<dbReference type="PANTHER" id="PTHR13914">
    <property type="entry name" value="PROLINE OXIDASE"/>
    <property type="match status" value="1"/>
</dbReference>